<dbReference type="PIRSF" id="PIRSF039117">
    <property type="entry name" value="KaiC"/>
    <property type="match status" value="1"/>
</dbReference>
<proteinExistence type="predicted"/>
<dbReference type="GO" id="GO:0004674">
    <property type="term" value="F:protein serine/threonine kinase activity"/>
    <property type="evidence" value="ECO:0007669"/>
    <property type="project" value="UniProtKB-EC"/>
</dbReference>
<comment type="caution">
    <text evidence="9">The sequence shown here is derived from an EMBL/GenBank/DDBJ whole genome shotgun (WGS) entry which is preliminary data.</text>
</comment>
<dbReference type="Gene3D" id="3.40.50.300">
    <property type="entry name" value="P-loop containing nucleotide triphosphate hydrolases"/>
    <property type="match status" value="2"/>
</dbReference>
<dbReference type="InterPro" id="IPR030665">
    <property type="entry name" value="KaiC"/>
</dbReference>
<evidence type="ECO:0000256" key="2">
    <source>
        <dbReference type="ARBA" id="ARBA00022553"/>
    </source>
</evidence>
<dbReference type="PRINTS" id="PR01874">
    <property type="entry name" value="DNAREPAIRADA"/>
</dbReference>
<name>A0ABX1VFH5_9PLAN</name>
<feature type="compositionally biased region" description="Basic and acidic residues" evidence="7">
    <location>
        <begin position="1"/>
        <end position="12"/>
    </location>
</feature>
<dbReference type="PANTHER" id="PTHR42926">
    <property type="match status" value="1"/>
</dbReference>
<dbReference type="NCBIfam" id="NF006799">
    <property type="entry name" value="PRK09302.1"/>
    <property type="match status" value="1"/>
</dbReference>
<feature type="region of interest" description="Disordered" evidence="7">
    <location>
        <begin position="1"/>
        <end position="31"/>
    </location>
</feature>
<evidence type="ECO:0000256" key="6">
    <source>
        <dbReference type="ARBA" id="ARBA00022801"/>
    </source>
</evidence>
<dbReference type="InterPro" id="IPR027417">
    <property type="entry name" value="P-loop_NTPase"/>
</dbReference>
<dbReference type="PANTHER" id="PTHR42926:SF1">
    <property type="entry name" value="CIRCADIAN CLOCK OSCILLATOR PROTEIN KAIC 1"/>
    <property type="match status" value="1"/>
</dbReference>
<dbReference type="Proteomes" id="UP000609651">
    <property type="component" value="Unassembled WGS sequence"/>
</dbReference>
<dbReference type="SUPFAM" id="SSF52540">
    <property type="entry name" value="P-loop containing nucleoside triphosphate hydrolases"/>
    <property type="match status" value="2"/>
</dbReference>
<evidence type="ECO:0000313" key="10">
    <source>
        <dbReference type="Proteomes" id="UP000609651"/>
    </source>
</evidence>
<keyword evidence="4" id="KW-0677">Repeat</keyword>
<reference evidence="9 10" key="1">
    <citation type="journal article" date="2020" name="Syst. Appl. Microbiol.">
        <title>Alienimonas chondri sp. nov., a novel planctomycete isolated from the biofilm of the red alga Chondrus crispus.</title>
        <authorList>
            <person name="Vitorino I."/>
            <person name="Albuquerque L."/>
            <person name="Wiegand S."/>
            <person name="Kallscheuer N."/>
            <person name="da Costa M.S."/>
            <person name="Lobo-da-Cunha A."/>
            <person name="Jogler C."/>
            <person name="Lage O.M."/>
        </authorList>
    </citation>
    <scope>NUCLEOTIDE SEQUENCE [LARGE SCALE GENOMIC DNA]</scope>
    <source>
        <strain evidence="9 10">LzC2</strain>
    </source>
</reference>
<feature type="domain" description="KaiC" evidence="8">
    <location>
        <begin position="283"/>
        <end position="515"/>
    </location>
</feature>
<dbReference type="InterPro" id="IPR014774">
    <property type="entry name" value="KaiC-like_dom"/>
</dbReference>
<keyword evidence="6" id="KW-0378">Hydrolase</keyword>
<accession>A0ABX1VFH5</accession>
<gene>
    <name evidence="9" type="primary">kaiC_3</name>
    <name evidence="9" type="ORF">LzC2_29270</name>
</gene>
<keyword evidence="3 9" id="KW-0808">Transferase</keyword>
<evidence type="ECO:0000256" key="4">
    <source>
        <dbReference type="ARBA" id="ARBA00022737"/>
    </source>
</evidence>
<keyword evidence="2" id="KW-0597">Phosphoprotein</keyword>
<dbReference type="EC" id="2.7.11.1" evidence="1"/>
<evidence type="ECO:0000256" key="3">
    <source>
        <dbReference type="ARBA" id="ARBA00022679"/>
    </source>
</evidence>
<dbReference type="SMART" id="SM00382">
    <property type="entry name" value="AAA"/>
    <property type="match status" value="2"/>
</dbReference>
<dbReference type="EMBL" id="WTPX01000101">
    <property type="protein sequence ID" value="NNJ26832.1"/>
    <property type="molecule type" value="Genomic_DNA"/>
</dbReference>
<sequence length="517" mass="56424">MSDESADTHDPPLFEAAADDAGDGELSPGLPRLPTGVEGLDHILMGGLVKGRTTMALGTSGSGKTLLSSQILWNAVQRGEPAVLVTFEEQAMDLIRNVQTLGWDLGAAAKTGILQLVDASPDPHTLTPTGAYDLSGIILQVQAAVKERGAKLVVLDSLGGLFTQFDDHGALRREIVRLRDTLRDLDCTTLMTAERLREMGAVSQHGVEDFVADCVLILRQTLANERIRRTVQVYKLRGDRHRHGEYPFIIAAGGETAQPDGMHNGIVVMPLSAARLSQESISQRLPFGNEAFDEMAGGGLFQDSVVLVSGPTGSGKTLLCSTFTAHGCENGERSLYLSYEESRPQLGRNATNWGYDFTRWEADGLLKIRSEYPENRGLEGHLYEIRRQIELFRPTRIVIDSISALERVSTARTFREFLIGLSSHLKRERICALLTATSPHTVGPGGQVGAHISTLTDAIVLLRYLEQEHEIGRGLAIIKMRGSQHDKRVRQFFIDDSGFHIGESVDDVANLIGSIPA</sequence>
<feature type="domain" description="KaiC" evidence="8">
    <location>
        <begin position="31"/>
        <end position="282"/>
    </location>
</feature>
<dbReference type="InterPro" id="IPR051347">
    <property type="entry name" value="Circadian_clock_KaiC-rel"/>
</dbReference>
<evidence type="ECO:0000259" key="8">
    <source>
        <dbReference type="PROSITE" id="PS51146"/>
    </source>
</evidence>
<dbReference type="RefSeq" id="WP_171188243.1">
    <property type="nucleotide sequence ID" value="NZ_WTPX01000101.1"/>
</dbReference>
<organism evidence="9 10">
    <name type="scientific">Alienimonas chondri</name>
    <dbReference type="NCBI Taxonomy" id="2681879"/>
    <lineage>
        <taxon>Bacteria</taxon>
        <taxon>Pseudomonadati</taxon>
        <taxon>Planctomycetota</taxon>
        <taxon>Planctomycetia</taxon>
        <taxon>Planctomycetales</taxon>
        <taxon>Planctomycetaceae</taxon>
        <taxon>Alienimonas</taxon>
    </lineage>
</organism>
<evidence type="ECO:0000256" key="1">
    <source>
        <dbReference type="ARBA" id="ARBA00012513"/>
    </source>
</evidence>
<evidence type="ECO:0000256" key="5">
    <source>
        <dbReference type="ARBA" id="ARBA00022777"/>
    </source>
</evidence>
<dbReference type="Pfam" id="PF06745">
    <property type="entry name" value="ATPase"/>
    <property type="match status" value="2"/>
</dbReference>
<dbReference type="InterPro" id="IPR010624">
    <property type="entry name" value="KaiC_dom"/>
</dbReference>
<protein>
    <recommendedName>
        <fullName evidence="1">non-specific serine/threonine protein kinase</fullName>
        <ecNumber evidence="1">2.7.11.1</ecNumber>
    </recommendedName>
</protein>
<keyword evidence="5 9" id="KW-0418">Kinase</keyword>
<keyword evidence="10" id="KW-1185">Reference proteome</keyword>
<dbReference type="InterPro" id="IPR003593">
    <property type="entry name" value="AAA+_ATPase"/>
</dbReference>
<dbReference type="PROSITE" id="PS51146">
    <property type="entry name" value="KAIC"/>
    <property type="match status" value="2"/>
</dbReference>
<evidence type="ECO:0000256" key="7">
    <source>
        <dbReference type="SAM" id="MobiDB-lite"/>
    </source>
</evidence>
<evidence type="ECO:0000313" key="9">
    <source>
        <dbReference type="EMBL" id="NNJ26832.1"/>
    </source>
</evidence>